<keyword evidence="2" id="KW-0812">Transmembrane</keyword>
<feature type="region of interest" description="Disordered" evidence="1">
    <location>
        <begin position="97"/>
        <end position="118"/>
    </location>
</feature>
<evidence type="ECO:0000313" key="4">
    <source>
        <dbReference type="Proteomes" id="UP000838763"/>
    </source>
</evidence>
<keyword evidence="4" id="KW-1185">Reference proteome</keyword>
<dbReference type="Gene3D" id="1.10.167.10">
    <property type="entry name" value="Regulator of G-protein Signalling 4, domain 2"/>
    <property type="match status" value="1"/>
</dbReference>
<accession>A0A9P1H777</accession>
<gene>
    <name evidence="3" type="ORF">PPNO1_LOCUS6893</name>
</gene>
<proteinExistence type="predicted"/>
<reference evidence="3" key="1">
    <citation type="submission" date="2022-11" db="EMBL/GenBank/DDBJ databases">
        <authorList>
            <person name="Scott C."/>
            <person name="Bruce N."/>
        </authorList>
    </citation>
    <scope>NUCLEOTIDE SEQUENCE</scope>
</reference>
<feature type="transmembrane region" description="Helical" evidence="2">
    <location>
        <begin position="379"/>
        <end position="401"/>
    </location>
</feature>
<dbReference type="PANTHER" id="PTHR39466">
    <property type="entry name" value="RGS DOMAIN-CONTAINING PROTEIN"/>
    <property type="match status" value="1"/>
</dbReference>
<dbReference type="PANTHER" id="PTHR39466:SF1">
    <property type="entry name" value="RGS DOMAIN-CONTAINING PROTEIN"/>
    <property type="match status" value="1"/>
</dbReference>
<keyword evidence="2" id="KW-0472">Membrane</keyword>
<dbReference type="AlphaFoldDB" id="A0A9P1H777"/>
<name>A0A9P1H777_9PEZI</name>
<dbReference type="Proteomes" id="UP000838763">
    <property type="component" value="Unassembled WGS sequence"/>
</dbReference>
<comment type="caution">
    <text evidence="3">The sequence shown here is derived from an EMBL/GenBank/DDBJ whole genome shotgun (WGS) entry which is preliminary data.</text>
</comment>
<evidence type="ECO:0000256" key="1">
    <source>
        <dbReference type="SAM" id="MobiDB-lite"/>
    </source>
</evidence>
<evidence type="ECO:0000313" key="3">
    <source>
        <dbReference type="EMBL" id="CAI4217278.1"/>
    </source>
</evidence>
<protein>
    <recommendedName>
        <fullName evidence="5">RGS domain-containing protein</fullName>
    </recommendedName>
</protein>
<keyword evidence="2" id="KW-1133">Transmembrane helix</keyword>
<dbReference type="SUPFAM" id="SSF48097">
    <property type="entry name" value="Regulator of G-protein signaling, RGS"/>
    <property type="match status" value="1"/>
</dbReference>
<evidence type="ECO:0008006" key="5">
    <source>
        <dbReference type="Google" id="ProtNLM"/>
    </source>
</evidence>
<sequence length="409" mass="46274">MTLLMYRGSGRKRNRALDKRDTFNFEELEKKAKDTKKWIHPNLRFEEIVKNKTPQPCSLNDFMDYLVYVEYEAETLQFFLWYCDYIKRWMELSPKQKSMAPKWDPENKRPVTSHSRNGSLREKAKMGTILDILDGEEQQSTGEVSNLKISAQPYRHEVNEILRHYIMSGSPRQLQLSAADRAACVHAAEHTTHPSALLPAFISAEAVLRGELHPNFIHWSISNSNRALMFLIRGANTFMLLQPWPSTSSSSSWTGLGSGASSPVRCGSWRSVASSRRPAACACFCTSRIGSSCAWEQPSDIETESFRKSKRHLRKNTADSVMSFVDPLRKASLQSLGGKNDFSDEEWVSKYENKSVFARITDSTVPIQNRHVIVLQDGVIAGSMLWGTLLGVGITVGLIFVPSIPDMFR</sequence>
<dbReference type="OrthoDB" id="3232309at2759"/>
<dbReference type="InterPro" id="IPR044926">
    <property type="entry name" value="RGS_subdomain_2"/>
</dbReference>
<dbReference type="EMBL" id="CALLCH030000016">
    <property type="protein sequence ID" value="CAI4217278.1"/>
    <property type="molecule type" value="Genomic_DNA"/>
</dbReference>
<organism evidence="3 4">
    <name type="scientific">Parascedosporium putredinis</name>
    <dbReference type="NCBI Taxonomy" id="1442378"/>
    <lineage>
        <taxon>Eukaryota</taxon>
        <taxon>Fungi</taxon>
        <taxon>Dikarya</taxon>
        <taxon>Ascomycota</taxon>
        <taxon>Pezizomycotina</taxon>
        <taxon>Sordariomycetes</taxon>
        <taxon>Hypocreomycetidae</taxon>
        <taxon>Microascales</taxon>
        <taxon>Microascaceae</taxon>
        <taxon>Parascedosporium</taxon>
    </lineage>
</organism>
<evidence type="ECO:0000256" key="2">
    <source>
        <dbReference type="SAM" id="Phobius"/>
    </source>
</evidence>
<dbReference type="InterPro" id="IPR036305">
    <property type="entry name" value="RGS_sf"/>
</dbReference>